<dbReference type="PROSITE" id="PS51257">
    <property type="entry name" value="PROKAR_LIPOPROTEIN"/>
    <property type="match status" value="1"/>
</dbReference>
<gene>
    <name evidence="2" type="ORF">N7E81_15935</name>
</gene>
<sequence>MTRKSHFALALFFLLLTVVGCGSEKKEQQALFGEVMLVHDDVMPKMDKLRGLAQELSQQADSLIADSLADHSTQVAEIRSLSEQLTNANEGMMVWMRNFEQIEDGTPHDEAMQYLTEQRKLIQQVKDDMLNAKKEAEAYLSKD</sequence>
<reference evidence="2" key="1">
    <citation type="submission" date="2022-10" db="EMBL/GenBank/DDBJ databases">
        <title>Comparative genomics and taxonomic characterization of three novel marine species of genus Reichenbachiella exhibiting antioxidant and polysaccharide degradation activities.</title>
        <authorList>
            <person name="Muhammad N."/>
            <person name="Lee Y.-J."/>
            <person name="Ko J."/>
            <person name="Kim S.-G."/>
        </authorList>
    </citation>
    <scope>NUCLEOTIDE SEQUENCE</scope>
    <source>
        <strain evidence="2">Wsw4-B4</strain>
    </source>
</reference>
<evidence type="ECO:0000313" key="2">
    <source>
        <dbReference type="EMBL" id="UXX78847.1"/>
    </source>
</evidence>
<evidence type="ECO:0008006" key="4">
    <source>
        <dbReference type="Google" id="ProtNLM"/>
    </source>
</evidence>
<name>A0ABY6CY63_9BACT</name>
<accession>A0ABY6CY63</accession>
<protein>
    <recommendedName>
        <fullName evidence="4">Viral A-type inclusion protein</fullName>
    </recommendedName>
</protein>
<dbReference type="RefSeq" id="WP_263050591.1">
    <property type="nucleotide sequence ID" value="NZ_CP106735.1"/>
</dbReference>
<feature type="coiled-coil region" evidence="1">
    <location>
        <begin position="115"/>
        <end position="142"/>
    </location>
</feature>
<dbReference type="EMBL" id="CP106735">
    <property type="protein sequence ID" value="UXX78847.1"/>
    <property type="molecule type" value="Genomic_DNA"/>
</dbReference>
<evidence type="ECO:0000313" key="3">
    <source>
        <dbReference type="Proteomes" id="UP001062165"/>
    </source>
</evidence>
<organism evidence="2 3">
    <name type="scientific">Reichenbachiella carrageenanivorans</name>
    <dbReference type="NCBI Taxonomy" id="2979869"/>
    <lineage>
        <taxon>Bacteria</taxon>
        <taxon>Pseudomonadati</taxon>
        <taxon>Bacteroidota</taxon>
        <taxon>Cytophagia</taxon>
        <taxon>Cytophagales</taxon>
        <taxon>Reichenbachiellaceae</taxon>
        <taxon>Reichenbachiella</taxon>
    </lineage>
</organism>
<evidence type="ECO:0000256" key="1">
    <source>
        <dbReference type="SAM" id="Coils"/>
    </source>
</evidence>
<keyword evidence="3" id="KW-1185">Reference proteome</keyword>
<proteinExistence type="predicted"/>
<dbReference type="Proteomes" id="UP001062165">
    <property type="component" value="Chromosome"/>
</dbReference>
<keyword evidence="1" id="KW-0175">Coiled coil</keyword>